<protein>
    <submittedName>
        <fullName evidence="4">Nucleoside-diphosphate-sugar epimerase</fullName>
    </submittedName>
</protein>
<keyword evidence="5" id="KW-1185">Reference proteome</keyword>
<evidence type="ECO:0000313" key="4">
    <source>
        <dbReference type="EMBL" id="GHF75738.1"/>
    </source>
</evidence>
<dbReference type="Pfam" id="PF01370">
    <property type="entry name" value="Epimerase"/>
    <property type="match status" value="2"/>
</dbReference>
<dbReference type="AlphaFoldDB" id="A0A8J3H3V7"/>
<evidence type="ECO:0000256" key="1">
    <source>
        <dbReference type="ARBA" id="ARBA00005125"/>
    </source>
</evidence>
<gene>
    <name evidence="4" type="ORF">GCM10017056_52670</name>
</gene>
<reference evidence="4" key="1">
    <citation type="journal article" date="2014" name="Int. J. Syst. Evol. Microbiol.">
        <title>Complete genome sequence of Corynebacterium casei LMG S-19264T (=DSM 44701T), isolated from a smear-ripened cheese.</title>
        <authorList>
            <consortium name="US DOE Joint Genome Institute (JGI-PGF)"/>
            <person name="Walter F."/>
            <person name="Albersmeier A."/>
            <person name="Kalinowski J."/>
            <person name="Ruckert C."/>
        </authorList>
    </citation>
    <scope>NUCLEOTIDE SEQUENCE</scope>
    <source>
        <strain evidence="4">KCTC 42650</strain>
    </source>
</reference>
<dbReference type="EMBL" id="BNCJ01000048">
    <property type="protein sequence ID" value="GHF75738.1"/>
    <property type="molecule type" value="Genomic_DNA"/>
</dbReference>
<dbReference type="SUPFAM" id="SSF51735">
    <property type="entry name" value="NAD(P)-binding Rossmann-fold domains"/>
    <property type="match status" value="1"/>
</dbReference>
<dbReference type="Proteomes" id="UP000626220">
    <property type="component" value="Unassembled WGS sequence"/>
</dbReference>
<evidence type="ECO:0000256" key="2">
    <source>
        <dbReference type="ARBA" id="ARBA00007637"/>
    </source>
</evidence>
<comment type="similarity">
    <text evidence="2">Belongs to the NAD(P)-dependent epimerase/dehydratase family.</text>
</comment>
<dbReference type="InterPro" id="IPR001509">
    <property type="entry name" value="Epimerase_deHydtase"/>
</dbReference>
<dbReference type="PANTHER" id="PTHR43000">
    <property type="entry name" value="DTDP-D-GLUCOSE 4,6-DEHYDRATASE-RELATED"/>
    <property type="match status" value="1"/>
</dbReference>
<sequence>MKILITGGAGFIGSHTADALLAKGHQVRVLDILQEPVHRGGQWPAYLDPSIEKIRGDVRDEATLLAALKGVDAVYHLAAFQDYLPEFSRFFSTNVTSTALIYELIVREKLPIQKVIVASSQAALGEGLYRDATGNAVLPGLRADADLRRGIWEIQPGPGETGPLQYQATDESVANPQNCYGMSKIAQEKAALNLGKMYGIPSVAMRYSIVQGPRQSLYNAYSGACRIFSLSFYVGRDPVIYEDGNQVRDFVNYLDVVDANLKVLEDDRADYQMFNVGGDKAVTVGEFASVVAEVFGRDGYEPAASGKYRFGDTRHILSDVSRLKALGWAPRRSTHDSVRAYRDWMETAAPAEDILEQSDKLMAALGVVRAVGG</sequence>
<name>A0A8J3H3V7_9RHOB</name>
<comment type="pathway">
    <text evidence="1">Bacterial outer membrane biogenesis; LPS O-antigen biosynthesis.</text>
</comment>
<dbReference type="Gene3D" id="3.40.50.720">
    <property type="entry name" value="NAD(P)-binding Rossmann-like Domain"/>
    <property type="match status" value="1"/>
</dbReference>
<evidence type="ECO:0000259" key="3">
    <source>
        <dbReference type="Pfam" id="PF01370"/>
    </source>
</evidence>
<feature type="domain" description="NAD-dependent epimerase/dehydratase" evidence="3">
    <location>
        <begin position="3"/>
        <end position="127"/>
    </location>
</feature>
<comment type="caution">
    <text evidence="4">The sequence shown here is derived from an EMBL/GenBank/DDBJ whole genome shotgun (WGS) entry which is preliminary data.</text>
</comment>
<reference evidence="4" key="2">
    <citation type="submission" date="2020-09" db="EMBL/GenBank/DDBJ databases">
        <authorList>
            <person name="Sun Q."/>
            <person name="Kim S."/>
        </authorList>
    </citation>
    <scope>NUCLEOTIDE SEQUENCE</scope>
    <source>
        <strain evidence="4">KCTC 42650</strain>
    </source>
</reference>
<accession>A0A8J3H3V7</accession>
<dbReference type="InterPro" id="IPR036291">
    <property type="entry name" value="NAD(P)-bd_dom_sf"/>
</dbReference>
<proteinExistence type="inferred from homology"/>
<dbReference type="RefSeq" id="WP_189683113.1">
    <property type="nucleotide sequence ID" value="NZ_BNCJ01000048.1"/>
</dbReference>
<organism evidence="4 5">
    <name type="scientific">Seohaeicola zhoushanensis</name>
    <dbReference type="NCBI Taxonomy" id="1569283"/>
    <lineage>
        <taxon>Bacteria</taxon>
        <taxon>Pseudomonadati</taxon>
        <taxon>Pseudomonadota</taxon>
        <taxon>Alphaproteobacteria</taxon>
        <taxon>Rhodobacterales</taxon>
        <taxon>Roseobacteraceae</taxon>
        <taxon>Seohaeicola</taxon>
    </lineage>
</organism>
<evidence type="ECO:0000313" key="5">
    <source>
        <dbReference type="Proteomes" id="UP000626220"/>
    </source>
</evidence>
<feature type="domain" description="NAD-dependent epimerase/dehydratase" evidence="3">
    <location>
        <begin position="160"/>
        <end position="277"/>
    </location>
</feature>